<evidence type="ECO:0000313" key="2">
    <source>
        <dbReference type="Proteomes" id="UP001497535"/>
    </source>
</evidence>
<keyword evidence="2" id="KW-1185">Reference proteome</keyword>
<dbReference type="EMBL" id="CAVMJV010000086">
    <property type="protein sequence ID" value="CAK5091110.1"/>
    <property type="molecule type" value="Genomic_DNA"/>
</dbReference>
<dbReference type="Proteomes" id="UP001497535">
    <property type="component" value="Unassembled WGS sequence"/>
</dbReference>
<name>A0ACB1AI63_MELEN</name>
<proteinExistence type="predicted"/>
<accession>A0ACB1AI63</accession>
<evidence type="ECO:0000313" key="1">
    <source>
        <dbReference type="EMBL" id="CAK5091110.1"/>
    </source>
</evidence>
<protein>
    <submittedName>
        <fullName evidence="1">Uncharacterized protein</fullName>
    </submittedName>
</protein>
<organism evidence="1 2">
    <name type="scientific">Meloidogyne enterolobii</name>
    <name type="common">Root-knot nematode worm</name>
    <name type="synonym">Meloidogyne mayaguensis</name>
    <dbReference type="NCBI Taxonomy" id="390850"/>
    <lineage>
        <taxon>Eukaryota</taxon>
        <taxon>Metazoa</taxon>
        <taxon>Ecdysozoa</taxon>
        <taxon>Nematoda</taxon>
        <taxon>Chromadorea</taxon>
        <taxon>Rhabditida</taxon>
        <taxon>Tylenchina</taxon>
        <taxon>Tylenchomorpha</taxon>
        <taxon>Tylenchoidea</taxon>
        <taxon>Meloidogynidae</taxon>
        <taxon>Meloidogyninae</taxon>
        <taxon>Meloidogyne</taxon>
    </lineage>
</organism>
<comment type="caution">
    <text evidence="1">The sequence shown here is derived from an EMBL/GenBank/DDBJ whole genome shotgun (WGS) entry which is preliminary data.</text>
</comment>
<gene>
    <name evidence="1" type="ORF">MENTE1834_LOCUS38932</name>
</gene>
<reference evidence="1" key="1">
    <citation type="submission" date="2023-11" db="EMBL/GenBank/DDBJ databases">
        <authorList>
            <person name="Poullet M."/>
        </authorList>
    </citation>
    <scope>NUCLEOTIDE SEQUENCE</scope>
    <source>
        <strain evidence="1">E1834</strain>
    </source>
</reference>
<sequence length="522" mass="58623">MHFLHRAFSSINKCSIITTTIILILIGAIFLVFAFVVKSPPGRVFLEENFNSPISYAYTQLDENIEGRGQQKIENHKHRNNTHRNHVKPSSLRKSHPIELTIDSGSIRGEYLTIGANEFAVFKGIPYAAPPVGSLRFQLPELPAKWRGVMNASQYAPMCAQRQRDRAIDPLNLYKIHISEDCLYLNVFAPPQFTNDSYPTIVFLHGGRFQYGSSADYPQHAILNNFVSRKVVFVSLNFRLGPMGFLSTGDSVLPGNLGLWDILLALKWVQINAHVFGGDPNNVLLMGHGSGASAASLLALSPKAEGLFHKIMLMSGTAITPGTVRDTAINATWALDARLHCRSFNSSELLECFKKQLRDEILDFEPDPDPDYDLFVPIMDGEQGIIPDDPESLALSRRKMPIMLGTTRDESALQILLLKEKPVNLSEGLLISEAEQLVTNLTSSYTGFTNKQLIGEATKHEYIWSKMFSHFWYDAPTSRLATYYARQAMPVFLYSFDHVSENFETNCELYLRGNVFILIPEK</sequence>